<dbReference type="AlphaFoldDB" id="A0AA37P7X3"/>
<dbReference type="Proteomes" id="UP001055115">
    <property type="component" value="Unassembled WGS sequence"/>
</dbReference>
<evidence type="ECO:0000256" key="2">
    <source>
        <dbReference type="SAM" id="SignalP"/>
    </source>
</evidence>
<dbReference type="RefSeq" id="XP_049128509.1">
    <property type="nucleotide sequence ID" value="XM_049272552.1"/>
</dbReference>
<evidence type="ECO:0000256" key="1">
    <source>
        <dbReference type="SAM" id="MobiDB-lite"/>
    </source>
</evidence>
<feature type="region of interest" description="Disordered" evidence="1">
    <location>
        <begin position="84"/>
        <end position="106"/>
    </location>
</feature>
<gene>
    <name evidence="3" type="ORF">ColSpa_06340</name>
</gene>
<feature type="signal peptide" evidence="2">
    <location>
        <begin position="1"/>
        <end position="18"/>
    </location>
</feature>
<protein>
    <submittedName>
        <fullName evidence="3">Uncharacterized protein</fullName>
    </submittedName>
</protein>
<feature type="compositionally biased region" description="Pro residues" evidence="1">
    <location>
        <begin position="88"/>
        <end position="106"/>
    </location>
</feature>
<accession>A0AA37P7X3</accession>
<dbReference type="EMBL" id="BQXU01000015">
    <property type="protein sequence ID" value="GKT46159.1"/>
    <property type="molecule type" value="Genomic_DNA"/>
</dbReference>
<feature type="chain" id="PRO_5041323708" evidence="2">
    <location>
        <begin position="19"/>
        <end position="106"/>
    </location>
</feature>
<comment type="caution">
    <text evidence="3">The sequence shown here is derived from an EMBL/GenBank/DDBJ whole genome shotgun (WGS) entry which is preliminary data.</text>
</comment>
<keyword evidence="2" id="KW-0732">Signal</keyword>
<proteinExistence type="predicted"/>
<reference evidence="3 4" key="1">
    <citation type="submission" date="2022-03" db="EMBL/GenBank/DDBJ databases">
        <title>Genome data of Colletotrichum spp.</title>
        <authorList>
            <person name="Utami Y.D."/>
            <person name="Hiruma K."/>
        </authorList>
    </citation>
    <scope>NUCLEOTIDE SEQUENCE [LARGE SCALE GENOMIC DNA]</scope>
    <source>
        <strain evidence="3 4">MAFF 239500</strain>
    </source>
</reference>
<name>A0AA37P7X3_9PEZI</name>
<organism evidence="3 4">
    <name type="scientific">Colletotrichum spaethianum</name>
    <dbReference type="NCBI Taxonomy" id="700344"/>
    <lineage>
        <taxon>Eukaryota</taxon>
        <taxon>Fungi</taxon>
        <taxon>Dikarya</taxon>
        <taxon>Ascomycota</taxon>
        <taxon>Pezizomycotina</taxon>
        <taxon>Sordariomycetes</taxon>
        <taxon>Hypocreomycetidae</taxon>
        <taxon>Glomerellales</taxon>
        <taxon>Glomerellaceae</taxon>
        <taxon>Colletotrichum</taxon>
        <taxon>Colletotrichum spaethianum species complex</taxon>
    </lineage>
</organism>
<sequence>MRFTNLFAVLSFVASALAAKYILVLNPSADIDNFSAKLVENGITIVSAFPFFNILVVETSTHDVAALQKYEEVSSAEAEQIYSIGLPPSSPEPAPVETPFPLPGWS</sequence>
<evidence type="ECO:0000313" key="3">
    <source>
        <dbReference type="EMBL" id="GKT46159.1"/>
    </source>
</evidence>
<keyword evidence="4" id="KW-1185">Reference proteome</keyword>
<evidence type="ECO:0000313" key="4">
    <source>
        <dbReference type="Proteomes" id="UP001055115"/>
    </source>
</evidence>
<dbReference type="GeneID" id="73327142"/>